<name>A0A2A2F444_9GAMM</name>
<dbReference type="InterPro" id="IPR005467">
    <property type="entry name" value="His_kinase_dom"/>
</dbReference>
<reference evidence="6 7" key="1">
    <citation type="submission" date="2017-08" db="EMBL/GenBank/DDBJ databases">
        <title>Halovibrio sewagensis sp. nov., isolated from wastewater of high salinity.</title>
        <authorList>
            <person name="Dong X."/>
            <person name="Zhang G."/>
        </authorList>
    </citation>
    <scope>NUCLEOTIDE SEQUENCE [LARGE SCALE GENOMIC DNA]</scope>
    <source>
        <strain evidence="6 7">YL5-2</strain>
    </source>
</reference>
<dbReference type="AlphaFoldDB" id="A0A2A2F444"/>
<feature type="domain" description="Histidine kinase" evidence="5">
    <location>
        <begin position="318"/>
        <end position="529"/>
    </location>
</feature>
<keyword evidence="6" id="KW-0808">Transferase</keyword>
<dbReference type="EC" id="2.7.13.3" evidence="2"/>
<dbReference type="PROSITE" id="PS50109">
    <property type="entry name" value="HIS_KIN"/>
    <property type="match status" value="1"/>
</dbReference>
<evidence type="ECO:0000256" key="3">
    <source>
        <dbReference type="ARBA" id="ARBA00022553"/>
    </source>
</evidence>
<evidence type="ECO:0000256" key="4">
    <source>
        <dbReference type="SAM" id="Phobius"/>
    </source>
</evidence>
<evidence type="ECO:0000313" key="7">
    <source>
        <dbReference type="Proteomes" id="UP000218896"/>
    </source>
</evidence>
<dbReference type="PRINTS" id="PR00344">
    <property type="entry name" value="BCTRLSENSOR"/>
</dbReference>
<keyword evidence="3" id="KW-0597">Phosphoprotein</keyword>
<dbReference type="SUPFAM" id="SSF55874">
    <property type="entry name" value="ATPase domain of HSP90 chaperone/DNA topoisomerase II/histidine kinase"/>
    <property type="match status" value="1"/>
</dbReference>
<gene>
    <name evidence="6" type="ORF">CK501_12315</name>
</gene>
<feature type="transmembrane region" description="Helical" evidence="4">
    <location>
        <begin position="155"/>
        <end position="172"/>
    </location>
</feature>
<dbReference type="Gene3D" id="3.30.565.10">
    <property type="entry name" value="Histidine kinase-like ATPase, C-terminal domain"/>
    <property type="match status" value="1"/>
</dbReference>
<dbReference type="Pfam" id="PF00512">
    <property type="entry name" value="HisKA"/>
    <property type="match status" value="1"/>
</dbReference>
<dbReference type="InterPro" id="IPR003594">
    <property type="entry name" value="HATPase_dom"/>
</dbReference>
<dbReference type="InterPro" id="IPR003661">
    <property type="entry name" value="HisK_dim/P_dom"/>
</dbReference>
<dbReference type="PANTHER" id="PTHR43065">
    <property type="entry name" value="SENSOR HISTIDINE KINASE"/>
    <property type="match status" value="1"/>
</dbReference>
<feature type="transmembrane region" description="Helical" evidence="4">
    <location>
        <begin position="128"/>
        <end position="149"/>
    </location>
</feature>
<evidence type="ECO:0000259" key="5">
    <source>
        <dbReference type="PROSITE" id="PS50109"/>
    </source>
</evidence>
<dbReference type="GO" id="GO:0000155">
    <property type="term" value="F:phosphorelay sensor kinase activity"/>
    <property type="evidence" value="ECO:0007669"/>
    <property type="project" value="InterPro"/>
</dbReference>
<organism evidence="6 7">
    <name type="scientific">Halovibrio salipaludis</name>
    <dbReference type="NCBI Taxonomy" id="2032626"/>
    <lineage>
        <taxon>Bacteria</taxon>
        <taxon>Pseudomonadati</taxon>
        <taxon>Pseudomonadota</taxon>
        <taxon>Gammaproteobacteria</taxon>
        <taxon>Oceanospirillales</taxon>
        <taxon>Halomonadaceae</taxon>
        <taxon>Halovibrio</taxon>
    </lineage>
</organism>
<proteinExistence type="predicted"/>
<evidence type="ECO:0000256" key="2">
    <source>
        <dbReference type="ARBA" id="ARBA00012438"/>
    </source>
</evidence>
<dbReference type="SMART" id="SM00388">
    <property type="entry name" value="HisKA"/>
    <property type="match status" value="1"/>
</dbReference>
<evidence type="ECO:0000313" key="6">
    <source>
        <dbReference type="EMBL" id="PAU79590.1"/>
    </source>
</evidence>
<dbReference type="RefSeq" id="WP_095618048.1">
    <property type="nucleotide sequence ID" value="NZ_NSKD01000006.1"/>
</dbReference>
<keyword evidence="4" id="KW-0812">Transmembrane</keyword>
<keyword evidence="6" id="KW-0418">Kinase</keyword>
<dbReference type="Pfam" id="PF02518">
    <property type="entry name" value="HATPase_c"/>
    <property type="match status" value="1"/>
</dbReference>
<dbReference type="EMBL" id="NSKD01000006">
    <property type="protein sequence ID" value="PAU79590.1"/>
    <property type="molecule type" value="Genomic_DNA"/>
</dbReference>
<dbReference type="InterPro" id="IPR036890">
    <property type="entry name" value="HATPase_C_sf"/>
</dbReference>
<dbReference type="SUPFAM" id="SSF47384">
    <property type="entry name" value="Homodimeric domain of signal transducing histidine kinase"/>
    <property type="match status" value="1"/>
</dbReference>
<keyword evidence="4" id="KW-0472">Membrane</keyword>
<accession>A0A2A2F444</accession>
<protein>
    <recommendedName>
        <fullName evidence="2">histidine kinase</fullName>
        <ecNumber evidence="2">2.7.13.3</ecNumber>
    </recommendedName>
</protein>
<dbReference type="Gene3D" id="1.10.287.130">
    <property type="match status" value="1"/>
</dbReference>
<evidence type="ECO:0000256" key="1">
    <source>
        <dbReference type="ARBA" id="ARBA00000085"/>
    </source>
</evidence>
<dbReference type="InterPro" id="IPR004358">
    <property type="entry name" value="Sig_transdc_His_kin-like_C"/>
</dbReference>
<keyword evidence="4" id="KW-1133">Transmembrane helix</keyword>
<comment type="catalytic activity">
    <reaction evidence="1">
        <text>ATP + protein L-histidine = ADP + protein N-phospho-L-histidine.</text>
        <dbReference type="EC" id="2.7.13.3"/>
    </reaction>
</comment>
<keyword evidence="7" id="KW-1185">Reference proteome</keyword>
<feature type="transmembrane region" description="Helical" evidence="4">
    <location>
        <begin position="21"/>
        <end position="38"/>
    </location>
</feature>
<dbReference type="PANTHER" id="PTHR43065:SF52">
    <property type="entry name" value="SENSOR PROTEIN KINASE PILS"/>
    <property type="match status" value="1"/>
</dbReference>
<dbReference type="SMART" id="SM00387">
    <property type="entry name" value="HATPase_c"/>
    <property type="match status" value="1"/>
</dbReference>
<dbReference type="InterPro" id="IPR036097">
    <property type="entry name" value="HisK_dim/P_sf"/>
</dbReference>
<feature type="transmembrane region" description="Helical" evidence="4">
    <location>
        <begin position="50"/>
        <end position="72"/>
    </location>
</feature>
<dbReference type="Proteomes" id="UP000218896">
    <property type="component" value="Unassembled WGS sequence"/>
</dbReference>
<dbReference type="Pfam" id="PF25323">
    <property type="entry name" value="6TM_PilS"/>
    <property type="match status" value="1"/>
</dbReference>
<sequence length="547" mass="59935">MEASPQAAKKDQRARLFRIYNYYRIVISLLLVALLLLETDLVGTRLHNEWLFQATALTYLAMNIVTGMLLLAGYALRPWHITLSILADIVAIHLLAFFSGGISSGIVNLGIISVAAGNILIPGRVGIFYAALATLASLVTATLLLLQGLSGVDDIVRAGVMGLIYFAAAFLLQNITRRLASSEQLASERARSIEELEQLNHQIIQRMHTGILVAEPNGALRMANAASGELLLGERTAAPRLTTLPQALKQRLDQWLEQPGERTPPFQARNDTPSVQANFMRLDSPLEHLVLIFLEDTGKIVQQAQQLKLASLGRLTAGIAHEIRNPLGAISHAAQLLGESDTADDGDRRMAGIIQRHSERVNAIIENVLELSRRRTTSVRLMDLGEWLAGVVNDYVETVQEPVLIDLKLSGVPGSARFDPSQLQQALTNLIDNGLRYSRQRTGRPQLTVRTGVTEDGQRAYIDVRDYGPGLDETQQASLFEPFHTTEQEGTGLGLYLARELCEANQARLFLLESGETGCCFRITFAHPGRRALDFSASGANLTGNEP</sequence>
<dbReference type="CDD" id="cd00082">
    <property type="entry name" value="HisKA"/>
    <property type="match status" value="1"/>
</dbReference>
<dbReference type="OrthoDB" id="9792686at2"/>
<comment type="caution">
    <text evidence="6">The sequence shown here is derived from an EMBL/GenBank/DDBJ whole genome shotgun (WGS) entry which is preliminary data.</text>
</comment>